<reference evidence="1 2" key="1">
    <citation type="journal article" date="2024" name="G3 (Bethesda)">
        <title>Genome assembly of Hibiscus sabdariffa L. provides insights into metabolisms of medicinal natural products.</title>
        <authorList>
            <person name="Kim T."/>
        </authorList>
    </citation>
    <scope>NUCLEOTIDE SEQUENCE [LARGE SCALE GENOMIC DNA]</scope>
    <source>
        <strain evidence="1">TK-2024</strain>
        <tissue evidence="1">Old leaves</tissue>
    </source>
</reference>
<organism evidence="1 2">
    <name type="scientific">Hibiscus sabdariffa</name>
    <name type="common">roselle</name>
    <dbReference type="NCBI Taxonomy" id="183260"/>
    <lineage>
        <taxon>Eukaryota</taxon>
        <taxon>Viridiplantae</taxon>
        <taxon>Streptophyta</taxon>
        <taxon>Embryophyta</taxon>
        <taxon>Tracheophyta</taxon>
        <taxon>Spermatophyta</taxon>
        <taxon>Magnoliopsida</taxon>
        <taxon>eudicotyledons</taxon>
        <taxon>Gunneridae</taxon>
        <taxon>Pentapetalae</taxon>
        <taxon>rosids</taxon>
        <taxon>malvids</taxon>
        <taxon>Malvales</taxon>
        <taxon>Malvaceae</taxon>
        <taxon>Malvoideae</taxon>
        <taxon>Hibiscus</taxon>
    </lineage>
</organism>
<dbReference type="Proteomes" id="UP001396334">
    <property type="component" value="Unassembled WGS sequence"/>
</dbReference>
<sequence length="174" mass="19322">MHVAGMEWVEIMSVVGSMVPPLFPDVESRQAMLSKEVVEIFTQKWVYLIVVQEAELVCVPVVENKGMVMGADSYSKSWEGSMGSYGSHMLSKMVRVVSPCWRVNQLWGLKRVASAEQVGLPVRVVCNRGGVVSDRDEPHAVEGDRSWEDVVNKLAREVVAVSDSNTLERLADTQ</sequence>
<keyword evidence="2" id="KW-1185">Reference proteome</keyword>
<evidence type="ECO:0000313" key="2">
    <source>
        <dbReference type="Proteomes" id="UP001396334"/>
    </source>
</evidence>
<accession>A0ABR2P4L1</accession>
<name>A0ABR2P4L1_9ROSI</name>
<dbReference type="EMBL" id="JBBPBN010000081">
    <property type="protein sequence ID" value="KAK8983284.1"/>
    <property type="molecule type" value="Genomic_DNA"/>
</dbReference>
<proteinExistence type="predicted"/>
<gene>
    <name evidence="1" type="ORF">V6N11_073380</name>
</gene>
<protein>
    <submittedName>
        <fullName evidence="1">Uncharacterized protein</fullName>
    </submittedName>
</protein>
<comment type="caution">
    <text evidence="1">The sequence shown here is derived from an EMBL/GenBank/DDBJ whole genome shotgun (WGS) entry which is preliminary data.</text>
</comment>
<evidence type="ECO:0000313" key="1">
    <source>
        <dbReference type="EMBL" id="KAK8983284.1"/>
    </source>
</evidence>